<feature type="region of interest" description="Disordered" evidence="3">
    <location>
        <begin position="1098"/>
        <end position="1118"/>
    </location>
</feature>
<evidence type="ECO:0000256" key="2">
    <source>
        <dbReference type="PROSITE-ProRule" id="PRU00325"/>
    </source>
</evidence>
<proteinExistence type="predicted"/>
<dbReference type="AlphaFoldDB" id="A0A2V4T2I9"/>
<dbReference type="InterPro" id="IPR027417">
    <property type="entry name" value="P-loop_NTPase"/>
</dbReference>
<evidence type="ECO:0000256" key="1">
    <source>
        <dbReference type="ARBA" id="ARBA00022801"/>
    </source>
</evidence>
<keyword evidence="2" id="KW-0862">Zinc</keyword>
<sequence>MAIQYDRKQITAWLDAYTVAKSRDYGQAVSDLQWQGDDILVGKVQGTRSRPYNVRVWFNDPDDDLWIESECSCPVGGHCKHVAALLLAGLTHVPRQAITGVRPELVRWLEGFRTRNLDTSAAGRRASPRASHALAYVITGAYEGYPQIVIYKSRVSTDGTIRSLDDAWYNIEKALVKPPKFVSEDDLPILRGLWLGRSRDSFGGQFSLQGTTGAALLEKLVATGRVFAFPAASTMDYAEPCPLQGGPARPGHLAWQKLPDMRLRPVLQTEPAAPALITTTQPCWYLDAQAGVAGPVELDGATRNIADVLSMPAITLDEAPLVGNVLREVAPGLPLPPAHDQSRVRMIGCAPVPVLVLDTLPTWNMGWSSTKAQDALDFAAVSFDYDGERIPARGETALIRLGANGEVMQIQRDAVGEKRRLTELQRVGLRAIPPNQAHGPRPFPQGMLEPAQETGWSGFMTYALPALREKGWQVEMTPEFRHNVIEIDAIEGSLRQNDEGWFDVEMGITVNGEMVRLEPLLASLFARDGRWLSGQLESIADDEAVELRSPRNERLRLPAGRLKPVVRVLVDLLEHVGSGMQISAWDAARLAALDDTGRWQFHGNESVRQLARRLMSGPGVAGATVPRGLQAELRGYQRQGLAWMQFLREHNLSGVLADDMGLGKTVQTLAHILAEKEAGRLGQPALIVVPTTLVHNWCDEAQRFAPALRVLNLHGAQRHARFEEIAEHDLVLTTYALAWRDEDVLVQHEYHLLILDEAQYVKNAATRAAATIRALRARHRLCLSGTPLENHLGELWAQFDFLLPGFLGSRDDFTRRWRTPIEKGGDTVRRELLARRLRPFMLRRRKDEVATELPPKTTIVRTVELEGAQRDLYETVRATMQKKVRDAIAVNGLARSHLVVLDALLKLRQVCCDPGLLKTPQAARVKESAKFALLLEMVPELIEEGRRILLFSQFTSMLDLIAAALDKAGIPYVVLTGETVDRAAPVRRFQQGEVPLFLISLKAGGVGLNLTAADTVIHYDPWWNPAVENQATDRAHRLGQDKPVFVYKLITAGSVEEKIVALQEKKAALANAILSDDAASTVKFSADDLDALFEPIPGVPARSSAPRSGSRIRTGTET</sequence>
<dbReference type="Pfam" id="PF00271">
    <property type="entry name" value="Helicase_C"/>
    <property type="match status" value="1"/>
</dbReference>
<feature type="domain" description="Helicase C-terminal" evidence="6">
    <location>
        <begin position="933"/>
        <end position="1090"/>
    </location>
</feature>
<dbReference type="InterPro" id="IPR007527">
    <property type="entry name" value="Znf_SWIM"/>
</dbReference>
<organism evidence="7 8">
    <name type="scientific">Paraburkholderia silvatlantica</name>
    <dbReference type="NCBI Taxonomy" id="321895"/>
    <lineage>
        <taxon>Bacteria</taxon>
        <taxon>Pseudomonadati</taxon>
        <taxon>Pseudomonadota</taxon>
        <taxon>Betaproteobacteria</taxon>
        <taxon>Burkholderiales</taxon>
        <taxon>Burkholderiaceae</taxon>
        <taxon>Paraburkholderia</taxon>
    </lineage>
</organism>
<reference evidence="7 8" key="1">
    <citation type="submission" date="2018-06" db="EMBL/GenBank/DDBJ databases">
        <title>Genomic Encyclopedia of Type Strains, Phase IV (KMG-V): Genome sequencing to study the core and pangenomes of soil and plant-associated prokaryotes.</title>
        <authorList>
            <person name="Whitman W."/>
        </authorList>
    </citation>
    <scope>NUCLEOTIDE SEQUENCE [LARGE SCALE GENOMIC DNA]</scope>
    <source>
        <strain evidence="7 8">SRCL-318</strain>
    </source>
</reference>
<dbReference type="OrthoDB" id="9760715at2"/>
<dbReference type="GO" id="GO:0005524">
    <property type="term" value="F:ATP binding"/>
    <property type="evidence" value="ECO:0007669"/>
    <property type="project" value="InterPro"/>
</dbReference>
<evidence type="ECO:0000313" key="8">
    <source>
        <dbReference type="Proteomes" id="UP000247772"/>
    </source>
</evidence>
<dbReference type="InterPro" id="IPR001650">
    <property type="entry name" value="Helicase_C-like"/>
</dbReference>
<dbReference type="SMART" id="SM00487">
    <property type="entry name" value="DEXDc"/>
    <property type="match status" value="1"/>
</dbReference>
<dbReference type="PANTHER" id="PTHR10799">
    <property type="entry name" value="SNF2/RAD54 HELICASE FAMILY"/>
    <property type="match status" value="1"/>
</dbReference>
<name>A0A2V4T2I9_9BURK</name>
<dbReference type="Gene3D" id="3.40.50.300">
    <property type="entry name" value="P-loop containing nucleotide triphosphate hydrolases"/>
    <property type="match status" value="1"/>
</dbReference>
<keyword evidence="2" id="KW-0479">Metal-binding</keyword>
<dbReference type="GO" id="GO:0016787">
    <property type="term" value="F:hydrolase activity"/>
    <property type="evidence" value="ECO:0007669"/>
    <property type="project" value="UniProtKB-KW"/>
</dbReference>
<evidence type="ECO:0000259" key="5">
    <source>
        <dbReference type="PROSITE" id="PS51192"/>
    </source>
</evidence>
<evidence type="ECO:0000313" key="7">
    <source>
        <dbReference type="EMBL" id="PYE13229.1"/>
    </source>
</evidence>
<keyword evidence="7" id="KW-0547">Nucleotide-binding</keyword>
<evidence type="ECO:0000259" key="4">
    <source>
        <dbReference type="PROSITE" id="PS50966"/>
    </source>
</evidence>
<comment type="caution">
    <text evidence="7">The sequence shown here is derived from an EMBL/GenBank/DDBJ whole genome shotgun (WGS) entry which is preliminary data.</text>
</comment>
<dbReference type="Pfam" id="PF00176">
    <property type="entry name" value="SNF2-rel_dom"/>
    <property type="match status" value="1"/>
</dbReference>
<keyword evidence="1" id="KW-0378">Hydrolase</keyword>
<accession>A0A2V4T2I9</accession>
<dbReference type="RefSeq" id="WP_110857790.1">
    <property type="nucleotide sequence ID" value="NZ_QJSQ01000048.1"/>
</dbReference>
<dbReference type="SUPFAM" id="SSF52540">
    <property type="entry name" value="P-loop containing nucleoside triphosphate hydrolases"/>
    <property type="match status" value="2"/>
</dbReference>
<gene>
    <name evidence="7" type="ORF">C7410_14844</name>
</gene>
<dbReference type="GO" id="GO:0004386">
    <property type="term" value="F:helicase activity"/>
    <property type="evidence" value="ECO:0007669"/>
    <property type="project" value="UniProtKB-KW"/>
</dbReference>
<evidence type="ECO:0000256" key="3">
    <source>
        <dbReference type="SAM" id="MobiDB-lite"/>
    </source>
</evidence>
<dbReference type="EMBL" id="QJSQ01000048">
    <property type="protein sequence ID" value="PYE13229.1"/>
    <property type="molecule type" value="Genomic_DNA"/>
</dbReference>
<dbReference type="GO" id="GO:0008270">
    <property type="term" value="F:zinc ion binding"/>
    <property type="evidence" value="ECO:0007669"/>
    <property type="project" value="UniProtKB-KW"/>
</dbReference>
<feature type="domain" description="SWIM-type" evidence="4">
    <location>
        <begin position="52"/>
        <end position="90"/>
    </location>
</feature>
<dbReference type="Proteomes" id="UP000247772">
    <property type="component" value="Unassembled WGS sequence"/>
</dbReference>
<feature type="compositionally biased region" description="Low complexity" evidence="3">
    <location>
        <begin position="1100"/>
        <end position="1118"/>
    </location>
</feature>
<dbReference type="CDD" id="cd18793">
    <property type="entry name" value="SF2_C_SNF"/>
    <property type="match status" value="1"/>
</dbReference>
<keyword evidence="2" id="KW-0863">Zinc-finger</keyword>
<dbReference type="PROSITE" id="PS51192">
    <property type="entry name" value="HELICASE_ATP_BIND_1"/>
    <property type="match status" value="1"/>
</dbReference>
<dbReference type="CDD" id="cd18012">
    <property type="entry name" value="DEXQc_arch_SWI2_SNF2"/>
    <property type="match status" value="1"/>
</dbReference>
<keyword evidence="7" id="KW-0067">ATP-binding</keyword>
<feature type="domain" description="Helicase ATP-binding" evidence="5">
    <location>
        <begin position="645"/>
        <end position="805"/>
    </location>
</feature>
<dbReference type="PROSITE" id="PS51194">
    <property type="entry name" value="HELICASE_CTER"/>
    <property type="match status" value="1"/>
</dbReference>
<dbReference type="SMART" id="SM00490">
    <property type="entry name" value="HELICc"/>
    <property type="match status" value="1"/>
</dbReference>
<dbReference type="PROSITE" id="PS50966">
    <property type="entry name" value="ZF_SWIM"/>
    <property type="match status" value="1"/>
</dbReference>
<dbReference type="InterPro" id="IPR000330">
    <property type="entry name" value="SNF2_N"/>
</dbReference>
<protein>
    <submittedName>
        <fullName evidence="7">SNF2 family DNA or RNA helicase</fullName>
    </submittedName>
</protein>
<evidence type="ECO:0000259" key="6">
    <source>
        <dbReference type="PROSITE" id="PS51194"/>
    </source>
</evidence>
<dbReference type="InterPro" id="IPR038718">
    <property type="entry name" value="SNF2-like_sf"/>
</dbReference>
<dbReference type="InterPro" id="IPR049730">
    <property type="entry name" value="SNF2/RAD54-like_C"/>
</dbReference>
<dbReference type="InterPro" id="IPR014001">
    <property type="entry name" value="Helicase_ATP-bd"/>
</dbReference>
<dbReference type="Gene3D" id="3.40.50.10810">
    <property type="entry name" value="Tandem AAA-ATPase domain"/>
    <property type="match status" value="1"/>
</dbReference>
<keyword evidence="7" id="KW-0347">Helicase</keyword>